<gene>
    <name evidence="1" type="ORF">SSFG_07744</name>
</gene>
<dbReference type="AlphaFoldDB" id="D6AAH4"/>
<dbReference type="Proteomes" id="UP000003824">
    <property type="component" value="Unassembled WGS sequence"/>
</dbReference>
<dbReference type="RefSeq" id="WP_004994220.1">
    <property type="nucleotide sequence ID" value="NZ_DS999642.1"/>
</dbReference>
<evidence type="ECO:0000313" key="2">
    <source>
        <dbReference type="Proteomes" id="UP000003824"/>
    </source>
</evidence>
<name>D6AAH4_STRV1</name>
<dbReference type="eggNOG" id="ENOG5030UX2">
    <property type="taxonomic scope" value="Bacteria"/>
</dbReference>
<organism evidence="1 2">
    <name type="scientific">Streptomyces viridosporus (strain ATCC 14672 / DSM 40746 / JCM 4963 / KCTC 9882 / NRRL B-12104 / FH 1290)</name>
    <name type="common">Streptomyces ghanaensis</name>
    <dbReference type="NCBI Taxonomy" id="566461"/>
    <lineage>
        <taxon>Bacteria</taxon>
        <taxon>Bacillati</taxon>
        <taxon>Actinomycetota</taxon>
        <taxon>Actinomycetes</taxon>
        <taxon>Kitasatosporales</taxon>
        <taxon>Streptomycetaceae</taxon>
        <taxon>Streptomyces</taxon>
    </lineage>
</organism>
<dbReference type="EMBL" id="DS999642">
    <property type="protein sequence ID" value="EFE72509.2"/>
    <property type="molecule type" value="Genomic_DNA"/>
</dbReference>
<sequence length="62" mass="7091">MFLGPGGRPAGHRGRLRHHRLLRENAHAASRTGARPRAELEQPMKDIARLRRVINRSPHRKA</sequence>
<proteinExistence type="predicted"/>
<protein>
    <submittedName>
        <fullName evidence="1">Predicted protein</fullName>
    </submittedName>
</protein>
<reference evidence="2" key="1">
    <citation type="submission" date="2008-12" db="EMBL/GenBank/DDBJ databases">
        <title>Annotation of Streptomyces ghanaensis ATCC 14672.</title>
        <authorList>
            <consortium name="The Broad Institute Genome Sequencing Platform"/>
            <consortium name="Broad Institute Microbial Sequencing Center"/>
            <person name="Fischbach M."/>
            <person name="Ward D."/>
            <person name="Young S."/>
            <person name="Kodira C.D."/>
            <person name="Zeng Q."/>
            <person name="Koehrsen M."/>
            <person name="Godfrey P."/>
            <person name="Alvarado L."/>
            <person name="Berlin A.M."/>
            <person name="Borenstein D."/>
            <person name="Chen Z."/>
            <person name="Engels R."/>
            <person name="Freedman E."/>
            <person name="Gellesch M."/>
            <person name="Goldberg J."/>
            <person name="Griggs A."/>
            <person name="Gujja S."/>
            <person name="Heiman D.I."/>
            <person name="Hepburn T.A."/>
            <person name="Howarth C."/>
            <person name="Jen D."/>
            <person name="Larson L."/>
            <person name="Lewis B."/>
            <person name="Mehta T."/>
            <person name="Park D."/>
            <person name="Pearson M."/>
            <person name="Roberts A."/>
            <person name="Saif S."/>
            <person name="Shea T.D."/>
            <person name="Shenoy N."/>
            <person name="Sisk P."/>
            <person name="Stolte C."/>
            <person name="Sykes S.N."/>
            <person name="Walk T."/>
            <person name="White J."/>
            <person name="Yandava C."/>
            <person name="Straight P."/>
            <person name="Clardy J."/>
            <person name="Hung D."/>
            <person name="Kolter R."/>
            <person name="Mekalanos J."/>
            <person name="Walker S."/>
            <person name="Walsh C.T."/>
            <person name="Wieland B.L.C."/>
            <person name="Ilzarbe M."/>
            <person name="Galagan J."/>
            <person name="Nusbaum C."/>
            <person name="Birren B."/>
        </authorList>
    </citation>
    <scope>NUCLEOTIDE SEQUENCE [LARGE SCALE GENOMIC DNA]</scope>
    <source>
        <strain evidence="2">ATCC 14672 / DSM 40746 / JCM 4963 / KCTC 9882 / NRRL B-12104 / FH 1290</strain>
    </source>
</reference>
<accession>D6AAH4</accession>
<evidence type="ECO:0000313" key="1">
    <source>
        <dbReference type="EMBL" id="EFE72509.2"/>
    </source>
</evidence>